<dbReference type="CDD" id="cd04623">
    <property type="entry name" value="CBS_pair_bac_euk"/>
    <property type="match status" value="1"/>
</dbReference>
<organism evidence="4 5">
    <name type="scientific">Aquamicrobium lusatiense</name>
    <dbReference type="NCBI Taxonomy" id="89772"/>
    <lineage>
        <taxon>Bacteria</taxon>
        <taxon>Pseudomonadati</taxon>
        <taxon>Pseudomonadota</taxon>
        <taxon>Alphaproteobacteria</taxon>
        <taxon>Hyphomicrobiales</taxon>
        <taxon>Phyllobacteriaceae</taxon>
        <taxon>Aquamicrobium</taxon>
    </lineage>
</organism>
<evidence type="ECO:0000259" key="3">
    <source>
        <dbReference type="PROSITE" id="PS51371"/>
    </source>
</evidence>
<keyword evidence="1 2" id="KW-0129">CBS domain</keyword>
<dbReference type="InterPro" id="IPR044725">
    <property type="entry name" value="CBSX3_CBS_dom"/>
</dbReference>
<dbReference type="InterPro" id="IPR000644">
    <property type="entry name" value="CBS_dom"/>
</dbReference>
<gene>
    <name evidence="4" type="ORF">HNR59_001944</name>
</gene>
<accession>A0A7W9S3C7</accession>
<dbReference type="SUPFAM" id="SSF54631">
    <property type="entry name" value="CBS-domain pair"/>
    <property type="match status" value="1"/>
</dbReference>
<feature type="domain" description="CBS" evidence="3">
    <location>
        <begin position="8"/>
        <end position="68"/>
    </location>
</feature>
<evidence type="ECO:0000256" key="2">
    <source>
        <dbReference type="PROSITE-ProRule" id="PRU00703"/>
    </source>
</evidence>
<dbReference type="PANTHER" id="PTHR43080:SF2">
    <property type="entry name" value="CBS DOMAIN-CONTAINING PROTEIN"/>
    <property type="match status" value="1"/>
</dbReference>
<dbReference type="PROSITE" id="PS51371">
    <property type="entry name" value="CBS"/>
    <property type="match status" value="2"/>
</dbReference>
<dbReference type="RefSeq" id="WP_183829223.1">
    <property type="nucleotide sequence ID" value="NZ_JACHEU010000001.1"/>
</dbReference>
<dbReference type="InterPro" id="IPR046342">
    <property type="entry name" value="CBS_dom_sf"/>
</dbReference>
<name>A0A7W9S3C7_9HYPH</name>
<evidence type="ECO:0000313" key="5">
    <source>
        <dbReference type="Proteomes" id="UP000533306"/>
    </source>
</evidence>
<dbReference type="PANTHER" id="PTHR43080">
    <property type="entry name" value="CBS DOMAIN-CONTAINING PROTEIN CBSX3, MITOCHONDRIAL"/>
    <property type="match status" value="1"/>
</dbReference>
<dbReference type="Proteomes" id="UP000533306">
    <property type="component" value="Unassembled WGS sequence"/>
</dbReference>
<dbReference type="AlphaFoldDB" id="A0A7W9S3C7"/>
<evidence type="ECO:0000256" key="1">
    <source>
        <dbReference type="ARBA" id="ARBA00023122"/>
    </source>
</evidence>
<proteinExistence type="predicted"/>
<comment type="caution">
    <text evidence="4">The sequence shown here is derived from an EMBL/GenBank/DDBJ whole genome shotgun (WGS) entry which is preliminary data.</text>
</comment>
<dbReference type="InterPro" id="IPR051257">
    <property type="entry name" value="Diverse_CBS-Domain"/>
</dbReference>
<sequence>MTVKAILAQKGHDVLTLGPDEKLAEAIHKLAAHRVGALVVTNEEGRIVGIISERDIVRVMAAHGASALDMGVRDGMTAKVKICHEHHTITEVMEVMTAGRFRHLPVEKDGRLDGIISIGDVVKRRIEDAEREAEEIKAYIATA</sequence>
<feature type="domain" description="CBS" evidence="3">
    <location>
        <begin position="76"/>
        <end position="131"/>
    </location>
</feature>
<reference evidence="4 5" key="1">
    <citation type="submission" date="2020-08" db="EMBL/GenBank/DDBJ databases">
        <title>Genomic Encyclopedia of Type Strains, Phase IV (KMG-IV): sequencing the most valuable type-strain genomes for metagenomic binning, comparative biology and taxonomic classification.</title>
        <authorList>
            <person name="Goeker M."/>
        </authorList>
    </citation>
    <scope>NUCLEOTIDE SEQUENCE [LARGE SCALE GENOMIC DNA]</scope>
    <source>
        <strain evidence="4 5">DSM 11099</strain>
    </source>
</reference>
<dbReference type="Pfam" id="PF00571">
    <property type="entry name" value="CBS"/>
    <property type="match status" value="2"/>
</dbReference>
<evidence type="ECO:0000313" key="4">
    <source>
        <dbReference type="EMBL" id="MBB6012599.1"/>
    </source>
</evidence>
<dbReference type="EMBL" id="JACHEU010000001">
    <property type="protein sequence ID" value="MBB6012599.1"/>
    <property type="molecule type" value="Genomic_DNA"/>
</dbReference>
<keyword evidence="5" id="KW-1185">Reference proteome</keyword>
<dbReference type="SMART" id="SM00116">
    <property type="entry name" value="CBS"/>
    <property type="match status" value="2"/>
</dbReference>
<dbReference type="Gene3D" id="3.10.580.10">
    <property type="entry name" value="CBS-domain"/>
    <property type="match status" value="1"/>
</dbReference>
<protein>
    <submittedName>
        <fullName evidence="4">CBS domain-containing protein</fullName>
    </submittedName>
</protein>